<dbReference type="Proteomes" id="UP000000490">
    <property type="component" value="Chromosome"/>
</dbReference>
<reference evidence="1" key="1">
    <citation type="submission" date="2011-05" db="EMBL/GenBank/DDBJ databases">
        <authorList>
            <person name="Kuske C.R."/>
            <person name="Challacombe J.F."/>
            <person name="Siddaramappa S."/>
            <person name="Petersen J.M."/>
            <person name="Bruce D.C."/>
        </authorList>
    </citation>
    <scope>NUCLEOTIDE SEQUENCE</scope>
    <source>
        <strain evidence="1">TX077308</strain>
    </source>
</reference>
<evidence type="ECO:0000313" key="1">
    <source>
        <dbReference type="EMBL" id="AEI36831.1"/>
    </source>
</evidence>
<gene>
    <name evidence="1" type="ordered locus">F7308_1907</name>
</gene>
<evidence type="ECO:0000313" key="2">
    <source>
        <dbReference type="Proteomes" id="UP000000490"/>
    </source>
</evidence>
<accession>A0ABM5MCD3</accession>
<organism evidence="1 2">
    <name type="scientific">Francisella salina</name>
    <dbReference type="NCBI Taxonomy" id="573569"/>
    <lineage>
        <taxon>Bacteria</taxon>
        <taxon>Pseudomonadati</taxon>
        <taxon>Pseudomonadota</taxon>
        <taxon>Gammaproteobacteria</taxon>
        <taxon>Thiotrichales</taxon>
        <taxon>Francisellaceae</taxon>
        <taxon>Francisella</taxon>
    </lineage>
</organism>
<sequence length="75" mass="8392">MITSFNIFVMTVKIVRLISASLRDPSGGLSLIYSSFINIIPIKIKSLINSASYARSLILPKSAIFKYNLYSYSIK</sequence>
<protein>
    <submittedName>
        <fullName evidence="1">Uncharacterized protein</fullName>
    </submittedName>
</protein>
<proteinExistence type="predicted"/>
<dbReference type="EMBL" id="CP002872">
    <property type="protein sequence ID" value="AEI36831.1"/>
    <property type="molecule type" value="Genomic_DNA"/>
</dbReference>
<name>A0ABM5MCD3_FRAST</name>
<keyword evidence="2" id="KW-1185">Reference proteome</keyword>